<evidence type="ECO:0000313" key="1">
    <source>
        <dbReference type="EMBL" id="MFC0512983.1"/>
    </source>
</evidence>
<gene>
    <name evidence="1" type="ORF">ACFFGT_02190</name>
</gene>
<dbReference type="RefSeq" id="WP_377020858.1">
    <property type="nucleotide sequence ID" value="NZ_JBHLTS010000004.1"/>
</dbReference>
<accession>A0ABV6KZS6</accession>
<sequence length="57" mass="6040">MPKKTGMPGGTVPGVLVRGMVESAAFTVEEVGNAMYPPTISSIPKKIKTDGNFIIIY</sequence>
<protein>
    <submittedName>
        <fullName evidence="1">Uncharacterized protein</fullName>
    </submittedName>
</protein>
<reference evidence="1 2" key="1">
    <citation type="submission" date="2024-09" db="EMBL/GenBank/DDBJ databases">
        <authorList>
            <person name="Sun Q."/>
            <person name="Mori K."/>
        </authorList>
    </citation>
    <scope>NUCLEOTIDE SEQUENCE [LARGE SCALE GENOMIC DNA]</scope>
    <source>
        <strain evidence="1 2">NCAIM B.02415</strain>
    </source>
</reference>
<comment type="caution">
    <text evidence="1">The sequence shown here is derived from an EMBL/GenBank/DDBJ whole genome shotgun (WGS) entry which is preliminary data.</text>
</comment>
<keyword evidence="2" id="KW-1185">Reference proteome</keyword>
<name>A0ABV6KZS6_9SPHI</name>
<organism evidence="1 2">
    <name type="scientific">Mucilaginibacter angelicae</name>
    <dbReference type="NCBI Taxonomy" id="869718"/>
    <lineage>
        <taxon>Bacteria</taxon>
        <taxon>Pseudomonadati</taxon>
        <taxon>Bacteroidota</taxon>
        <taxon>Sphingobacteriia</taxon>
        <taxon>Sphingobacteriales</taxon>
        <taxon>Sphingobacteriaceae</taxon>
        <taxon>Mucilaginibacter</taxon>
    </lineage>
</organism>
<proteinExistence type="predicted"/>
<dbReference type="EMBL" id="JBHLTS010000004">
    <property type="protein sequence ID" value="MFC0512983.1"/>
    <property type="molecule type" value="Genomic_DNA"/>
</dbReference>
<dbReference type="Proteomes" id="UP001589828">
    <property type="component" value="Unassembled WGS sequence"/>
</dbReference>
<evidence type="ECO:0000313" key="2">
    <source>
        <dbReference type="Proteomes" id="UP001589828"/>
    </source>
</evidence>